<feature type="chain" id="PRO_5040242390" evidence="3">
    <location>
        <begin position="24"/>
        <end position="164"/>
    </location>
</feature>
<keyword evidence="5" id="KW-1185">Reference proteome</keyword>
<gene>
    <name evidence="4" type="ORF">E8E12_008391</name>
</gene>
<proteinExistence type="predicted"/>
<dbReference type="Proteomes" id="UP000758155">
    <property type="component" value="Unassembled WGS sequence"/>
</dbReference>
<evidence type="ECO:0000313" key="5">
    <source>
        <dbReference type="Proteomes" id="UP000758155"/>
    </source>
</evidence>
<evidence type="ECO:0000256" key="3">
    <source>
        <dbReference type="SAM" id="SignalP"/>
    </source>
</evidence>
<keyword evidence="2" id="KW-1133">Transmembrane helix</keyword>
<feature type="compositionally biased region" description="Basic and acidic residues" evidence="1">
    <location>
        <begin position="142"/>
        <end position="158"/>
    </location>
</feature>
<keyword evidence="2" id="KW-0472">Membrane</keyword>
<evidence type="ECO:0000256" key="1">
    <source>
        <dbReference type="SAM" id="MobiDB-lite"/>
    </source>
</evidence>
<feature type="transmembrane region" description="Helical" evidence="2">
    <location>
        <begin position="47"/>
        <end position="68"/>
    </location>
</feature>
<sequence>MSLASRIAFTLLIFHALLNIAQGVYCVTRPTAWLQLAPSAFEGAPDAAVQAIGLGALGIGWYQLIFAWQGNRALVIATIPLRLVFAAVVYRTSGWGAVAIYQPFGSRQQSRLTQKFIKMPFSFVTKDMVSSYTRNITVKKDAGKEAKDKTGKEGKEAKPWVSAL</sequence>
<reference evidence="4" key="1">
    <citation type="submission" date="2019-04" db="EMBL/GenBank/DDBJ databases">
        <title>Sequencing of skin fungus with MAO and IRED activity.</title>
        <authorList>
            <person name="Marsaioli A.J."/>
            <person name="Bonatto J.M.C."/>
            <person name="Reis Junior O."/>
        </authorList>
    </citation>
    <scope>NUCLEOTIDE SEQUENCE</scope>
    <source>
        <strain evidence="4">28M1</strain>
    </source>
</reference>
<evidence type="ECO:0000313" key="4">
    <source>
        <dbReference type="EMBL" id="KAF3040738.1"/>
    </source>
</evidence>
<keyword evidence="3" id="KW-0732">Signal</keyword>
<feature type="region of interest" description="Disordered" evidence="1">
    <location>
        <begin position="142"/>
        <end position="164"/>
    </location>
</feature>
<name>A0A9P4WSN1_9PLEO</name>
<dbReference type="AlphaFoldDB" id="A0A9P4WSN1"/>
<accession>A0A9P4WSN1</accession>
<feature type="signal peptide" evidence="3">
    <location>
        <begin position="1"/>
        <end position="23"/>
    </location>
</feature>
<comment type="caution">
    <text evidence="4">The sequence shown here is derived from an EMBL/GenBank/DDBJ whole genome shotgun (WGS) entry which is preliminary data.</text>
</comment>
<evidence type="ECO:0000256" key="2">
    <source>
        <dbReference type="SAM" id="Phobius"/>
    </source>
</evidence>
<keyword evidence="2" id="KW-0812">Transmembrane</keyword>
<protein>
    <submittedName>
        <fullName evidence="4">Uncharacterized protein</fullName>
    </submittedName>
</protein>
<dbReference type="OrthoDB" id="10042947at2759"/>
<dbReference type="EMBL" id="SWKV01000024">
    <property type="protein sequence ID" value="KAF3040738.1"/>
    <property type="molecule type" value="Genomic_DNA"/>
</dbReference>
<organism evidence="4 5">
    <name type="scientific">Didymella heteroderae</name>
    <dbReference type="NCBI Taxonomy" id="1769908"/>
    <lineage>
        <taxon>Eukaryota</taxon>
        <taxon>Fungi</taxon>
        <taxon>Dikarya</taxon>
        <taxon>Ascomycota</taxon>
        <taxon>Pezizomycotina</taxon>
        <taxon>Dothideomycetes</taxon>
        <taxon>Pleosporomycetidae</taxon>
        <taxon>Pleosporales</taxon>
        <taxon>Pleosporineae</taxon>
        <taxon>Didymellaceae</taxon>
        <taxon>Didymella</taxon>
    </lineage>
</organism>
<feature type="transmembrane region" description="Helical" evidence="2">
    <location>
        <begin position="80"/>
        <end position="101"/>
    </location>
</feature>